<reference evidence="5" key="2">
    <citation type="journal article" date="2022" name="Microbiol. Resour. Announc.">
        <title>Metagenome Sequencing to Explore Phylogenomics of Terrestrial Cyanobacteria.</title>
        <authorList>
            <person name="Ward R.D."/>
            <person name="Stajich J.E."/>
            <person name="Johansen J.R."/>
            <person name="Huntemann M."/>
            <person name="Clum A."/>
            <person name="Foster B."/>
            <person name="Foster B."/>
            <person name="Roux S."/>
            <person name="Palaniappan K."/>
            <person name="Varghese N."/>
            <person name="Mukherjee S."/>
            <person name="Reddy T.B.K."/>
            <person name="Daum C."/>
            <person name="Copeland A."/>
            <person name="Chen I.A."/>
            <person name="Ivanova N.N."/>
            <person name="Kyrpides N.C."/>
            <person name="Shapiro N."/>
            <person name="Eloe-Fadrosh E.A."/>
            <person name="Pietrasiak N."/>
        </authorList>
    </citation>
    <scope>NUCLEOTIDE SEQUENCE</scope>
    <source>
        <strain evidence="5">GSE-TBD4-15B</strain>
    </source>
</reference>
<dbReference type="GO" id="GO:0006420">
    <property type="term" value="P:arginyl-tRNA aminoacylation"/>
    <property type="evidence" value="ECO:0007669"/>
    <property type="project" value="InterPro"/>
</dbReference>
<name>A0A951U7E0_9CYAN</name>
<evidence type="ECO:0000313" key="5">
    <source>
        <dbReference type="EMBL" id="MBW4468583.1"/>
    </source>
</evidence>
<dbReference type="GO" id="GO:0005524">
    <property type="term" value="F:ATP binding"/>
    <property type="evidence" value="ECO:0007669"/>
    <property type="project" value="UniProtKB-KW"/>
</dbReference>
<keyword evidence="2" id="KW-0547">Nucleotide-binding</keyword>
<accession>A0A951U7E0</accession>
<reference evidence="5" key="1">
    <citation type="submission" date="2021-05" db="EMBL/GenBank/DDBJ databases">
        <authorList>
            <person name="Pietrasiak N."/>
            <person name="Ward R."/>
            <person name="Stajich J.E."/>
            <person name="Kurbessoian T."/>
        </authorList>
    </citation>
    <scope>NUCLEOTIDE SEQUENCE</scope>
    <source>
        <strain evidence="5">GSE-TBD4-15B</strain>
    </source>
</reference>
<dbReference type="SUPFAM" id="SSF47323">
    <property type="entry name" value="Anticodon-binding domain of a subclass of class I aminoacyl-tRNA synthetases"/>
    <property type="match status" value="1"/>
</dbReference>
<sequence length="317" mass="34532">MSNHAKPTQFVALQPILAEQIQSGLNLQSSGFQASDLQAGRASHSSVDIPLKRVKSGISLKYVSAIAFRLASDPASVPRIAQQIVENLHRTIPSDQSSPLAQLVAQNLQISVAAPGWIDLELSRAGLAGWFYEQLNAPVASVSELSLNLLAADRMHQSWLQPNMSSSAEVLAVLHSHARCHSILNAADLAHDWRLSLTQSARFSAAWRANIWHPAEWHLIEQLVDLIDYLSSDCLGSDCLIPDCLTQSKSVSLRVRLKKLADDLSQKFQLFYAACPPNGAAVQNQAVADRQLGLVLLTQRLLLLLLGLLGLPAPEQL</sequence>
<keyword evidence="1" id="KW-0436">Ligase</keyword>
<dbReference type="SMART" id="SM00836">
    <property type="entry name" value="DALR_1"/>
    <property type="match status" value="1"/>
</dbReference>
<dbReference type="Pfam" id="PF05746">
    <property type="entry name" value="DALR_1"/>
    <property type="match status" value="1"/>
</dbReference>
<organism evidence="5 6">
    <name type="scientific">Pegethrix bostrychoides GSE-TBD4-15B</name>
    <dbReference type="NCBI Taxonomy" id="2839662"/>
    <lineage>
        <taxon>Bacteria</taxon>
        <taxon>Bacillati</taxon>
        <taxon>Cyanobacteriota</taxon>
        <taxon>Cyanophyceae</taxon>
        <taxon>Oculatellales</taxon>
        <taxon>Oculatellaceae</taxon>
        <taxon>Pegethrix</taxon>
    </lineage>
</organism>
<dbReference type="InterPro" id="IPR009080">
    <property type="entry name" value="tRNAsynth_Ia_anticodon-bd"/>
</dbReference>
<evidence type="ECO:0000256" key="1">
    <source>
        <dbReference type="ARBA" id="ARBA00022598"/>
    </source>
</evidence>
<evidence type="ECO:0000259" key="4">
    <source>
        <dbReference type="SMART" id="SM00836"/>
    </source>
</evidence>
<keyword evidence="3" id="KW-0067">ATP-binding</keyword>
<evidence type="ECO:0000256" key="2">
    <source>
        <dbReference type="ARBA" id="ARBA00022741"/>
    </source>
</evidence>
<dbReference type="InterPro" id="IPR008909">
    <property type="entry name" value="DALR_anticod-bd"/>
</dbReference>
<dbReference type="GO" id="GO:0004814">
    <property type="term" value="F:arginine-tRNA ligase activity"/>
    <property type="evidence" value="ECO:0007669"/>
    <property type="project" value="InterPro"/>
</dbReference>
<dbReference type="Gene3D" id="1.10.730.10">
    <property type="entry name" value="Isoleucyl-tRNA Synthetase, Domain 1"/>
    <property type="match status" value="1"/>
</dbReference>
<feature type="domain" description="DALR anticodon binding" evidence="4">
    <location>
        <begin position="173"/>
        <end position="317"/>
    </location>
</feature>
<dbReference type="EMBL" id="JAHHHV010000091">
    <property type="protein sequence ID" value="MBW4468583.1"/>
    <property type="molecule type" value="Genomic_DNA"/>
</dbReference>
<dbReference type="AlphaFoldDB" id="A0A951U7E0"/>
<gene>
    <name evidence="5" type="ORF">KME07_24425</name>
</gene>
<proteinExistence type="predicted"/>
<evidence type="ECO:0000256" key="3">
    <source>
        <dbReference type="ARBA" id="ARBA00022840"/>
    </source>
</evidence>
<protein>
    <recommendedName>
        <fullName evidence="4">DALR anticodon binding domain-containing protein</fullName>
    </recommendedName>
</protein>
<comment type="caution">
    <text evidence="5">The sequence shown here is derived from an EMBL/GenBank/DDBJ whole genome shotgun (WGS) entry which is preliminary data.</text>
</comment>
<dbReference type="Proteomes" id="UP000707356">
    <property type="component" value="Unassembled WGS sequence"/>
</dbReference>
<evidence type="ECO:0000313" key="6">
    <source>
        <dbReference type="Proteomes" id="UP000707356"/>
    </source>
</evidence>